<dbReference type="Proteomes" id="UP000616608">
    <property type="component" value="Unassembled WGS sequence"/>
</dbReference>
<keyword evidence="2" id="KW-1133">Transmembrane helix</keyword>
<organism evidence="3 4">
    <name type="scientific">Lysinibacillus alkalisoli</name>
    <dbReference type="NCBI Taxonomy" id="1911548"/>
    <lineage>
        <taxon>Bacteria</taxon>
        <taxon>Bacillati</taxon>
        <taxon>Bacillota</taxon>
        <taxon>Bacilli</taxon>
        <taxon>Bacillales</taxon>
        <taxon>Bacillaceae</taxon>
        <taxon>Lysinibacillus</taxon>
    </lineage>
</organism>
<evidence type="ECO:0000313" key="3">
    <source>
        <dbReference type="EMBL" id="GGG12976.1"/>
    </source>
</evidence>
<keyword evidence="4" id="KW-1185">Reference proteome</keyword>
<proteinExistence type="predicted"/>
<accession>A0A917D6Q9</accession>
<protein>
    <recommendedName>
        <fullName evidence="5">HlyD family secretion protein</fullName>
    </recommendedName>
</protein>
<evidence type="ECO:0000256" key="1">
    <source>
        <dbReference type="SAM" id="MobiDB-lite"/>
    </source>
</evidence>
<feature type="region of interest" description="Disordered" evidence="1">
    <location>
        <begin position="131"/>
        <end position="157"/>
    </location>
</feature>
<feature type="compositionally biased region" description="Polar residues" evidence="1">
    <location>
        <begin position="131"/>
        <end position="151"/>
    </location>
</feature>
<evidence type="ECO:0000256" key="2">
    <source>
        <dbReference type="SAM" id="Phobius"/>
    </source>
</evidence>
<keyword evidence="2" id="KW-0472">Membrane</keyword>
<evidence type="ECO:0008006" key="5">
    <source>
        <dbReference type="Google" id="ProtNLM"/>
    </source>
</evidence>
<keyword evidence="2" id="KW-0812">Transmembrane</keyword>
<dbReference type="EMBL" id="BMJT01000001">
    <property type="protein sequence ID" value="GGG12976.1"/>
    <property type="molecule type" value="Genomic_DNA"/>
</dbReference>
<name>A0A917D6Q9_9BACI</name>
<comment type="caution">
    <text evidence="3">The sequence shown here is derived from an EMBL/GenBank/DDBJ whole genome shotgun (WGS) entry which is preliminary data.</text>
</comment>
<evidence type="ECO:0000313" key="4">
    <source>
        <dbReference type="Proteomes" id="UP000616608"/>
    </source>
</evidence>
<sequence>MKKLLHFMREKPWQFIGLTVMLILMIASMYATFEQDSKVTRTYFIDEFKRAKAAEHEAQIDKPAIVTPANKQTIAVPTKEIENIKVQVGQQITTADELATYKGSEIDDASTRLNAEKSAYQSELSTLQSALSTAQRENRPTSRNPQGSIKTQQRDKDLNVNVQVDLPQQQDSNKTAIAIIEGNIAQTKRQIEIVDAQIRELQAKQGVISPIDGVIADIKEDAGNIVFDIYSDERALRTYVNEKTWQQVTEDDVVNFMLKHTPKEDEPIMVVVDEDADEDDTLTAVLTQKVLLPIDQTTYWASHFKTTHPLKENQAYYELIMTPDTPISDMPYAAESQVSIITDQSTEANKVPTKWVKKVTEVEEIEGETFKTKSENVYTVGYDGKIRLEPITIDFEYKKNTIFQSIIEDGTPILNQTERDVMARTFRTMPITTDKAYWKQFKKLKWKDYVKYSIMR</sequence>
<feature type="transmembrane region" description="Helical" evidence="2">
    <location>
        <begin position="12"/>
        <end position="33"/>
    </location>
</feature>
<reference evidence="3" key="1">
    <citation type="journal article" date="2014" name="Int. J. Syst. Evol. Microbiol.">
        <title>Complete genome sequence of Corynebacterium casei LMG S-19264T (=DSM 44701T), isolated from a smear-ripened cheese.</title>
        <authorList>
            <consortium name="US DOE Joint Genome Institute (JGI-PGF)"/>
            <person name="Walter F."/>
            <person name="Albersmeier A."/>
            <person name="Kalinowski J."/>
            <person name="Ruckert C."/>
        </authorList>
    </citation>
    <scope>NUCLEOTIDE SEQUENCE</scope>
    <source>
        <strain evidence="3">CGMCC 1.15760</strain>
    </source>
</reference>
<dbReference type="AlphaFoldDB" id="A0A917D6Q9"/>
<dbReference type="RefSeq" id="WP_188613346.1">
    <property type="nucleotide sequence ID" value="NZ_BMJT01000001.1"/>
</dbReference>
<reference evidence="3" key="2">
    <citation type="submission" date="2020-09" db="EMBL/GenBank/DDBJ databases">
        <authorList>
            <person name="Sun Q."/>
            <person name="Zhou Y."/>
        </authorList>
    </citation>
    <scope>NUCLEOTIDE SEQUENCE</scope>
    <source>
        <strain evidence="3">CGMCC 1.15760</strain>
    </source>
</reference>
<gene>
    <name evidence="3" type="ORF">GCM10007425_04100</name>
</gene>